<feature type="transmembrane region" description="Helical" evidence="1">
    <location>
        <begin position="6"/>
        <end position="27"/>
    </location>
</feature>
<accession>A0A1L6R8X2</accession>
<gene>
    <name evidence="2" type="ORF">FOL01_0137</name>
</gene>
<keyword evidence="3" id="KW-1185">Reference proteome</keyword>
<dbReference type="EMBL" id="CP014332">
    <property type="protein sequence ID" value="APS40996.1"/>
    <property type="molecule type" value="Genomic_DNA"/>
</dbReference>
<dbReference type="Proteomes" id="UP000185473">
    <property type="component" value="Chromosome"/>
</dbReference>
<sequence>MKTLIIVIAIVLLVFILIIGSFIIKFFQMVFKQMKDSNAKRIEMRKDFERMKREVEDRHNKLR</sequence>
<dbReference type="AlphaFoldDB" id="A0A1L6R8X2"/>
<evidence type="ECO:0000313" key="3">
    <source>
        <dbReference type="Proteomes" id="UP000185473"/>
    </source>
</evidence>
<dbReference type="STRING" id="1631871.FOL01_0137"/>
<organism evidence="2 3">
    <name type="scientific">Weissella jogaejeotgali</name>
    <dbReference type="NCBI Taxonomy" id="1631871"/>
    <lineage>
        <taxon>Bacteria</taxon>
        <taxon>Bacillati</taxon>
        <taxon>Bacillota</taxon>
        <taxon>Bacilli</taxon>
        <taxon>Lactobacillales</taxon>
        <taxon>Lactobacillaceae</taxon>
        <taxon>Weissella</taxon>
    </lineage>
</organism>
<evidence type="ECO:0000313" key="2">
    <source>
        <dbReference type="EMBL" id="APS40996.1"/>
    </source>
</evidence>
<keyword evidence="1" id="KW-1133">Transmembrane helix</keyword>
<name>A0A1L6R8X2_9LACO</name>
<evidence type="ECO:0000256" key="1">
    <source>
        <dbReference type="SAM" id="Phobius"/>
    </source>
</evidence>
<keyword evidence="1" id="KW-0812">Transmembrane</keyword>
<proteinExistence type="predicted"/>
<reference evidence="2 3" key="1">
    <citation type="submission" date="2016-02" db="EMBL/GenBank/DDBJ databases">
        <title>Complete Genome Sequence of Weissella jogaejeotgali FOL01.</title>
        <authorList>
            <person name="Lee J.-H."/>
            <person name="Ku H.-J."/>
        </authorList>
    </citation>
    <scope>NUCLEOTIDE SEQUENCE [LARGE SCALE GENOMIC DNA]</scope>
    <source>
        <strain evidence="2 3">FOL01</strain>
    </source>
</reference>
<dbReference type="KEGG" id="wjo:FOL01_0137"/>
<protein>
    <submittedName>
        <fullName evidence="2">Uncharacterized protein</fullName>
    </submittedName>
</protein>
<keyword evidence="1" id="KW-0472">Membrane</keyword>
<dbReference type="RefSeq" id="WP_075268852.1">
    <property type="nucleotide sequence ID" value="NZ_CP014332.1"/>
</dbReference>